<reference evidence="1 2" key="1">
    <citation type="journal article" date="2022" name="New Phytol.">
        <title>Ecological generalism drives hyperdiversity of secondary metabolite gene clusters in xylarialean endophytes.</title>
        <authorList>
            <person name="Franco M.E.E."/>
            <person name="Wisecaver J.H."/>
            <person name="Arnold A.E."/>
            <person name="Ju Y.M."/>
            <person name="Slot J.C."/>
            <person name="Ahrendt S."/>
            <person name="Moore L.P."/>
            <person name="Eastman K.E."/>
            <person name="Scott K."/>
            <person name="Konkel Z."/>
            <person name="Mondo S.J."/>
            <person name="Kuo A."/>
            <person name="Hayes R.D."/>
            <person name="Haridas S."/>
            <person name="Andreopoulos B."/>
            <person name="Riley R."/>
            <person name="LaButti K."/>
            <person name="Pangilinan J."/>
            <person name="Lipzen A."/>
            <person name="Amirebrahimi M."/>
            <person name="Yan J."/>
            <person name="Adam C."/>
            <person name="Keymanesh K."/>
            <person name="Ng V."/>
            <person name="Louie K."/>
            <person name="Northen T."/>
            <person name="Drula E."/>
            <person name="Henrissat B."/>
            <person name="Hsieh H.M."/>
            <person name="Youens-Clark K."/>
            <person name="Lutzoni F."/>
            <person name="Miadlikowska J."/>
            <person name="Eastwood D.C."/>
            <person name="Hamelin R.C."/>
            <person name="Grigoriev I.V."/>
            <person name="U'Ren J.M."/>
        </authorList>
    </citation>
    <scope>NUCLEOTIDE SEQUENCE [LARGE SCALE GENOMIC DNA]</scope>
    <source>
        <strain evidence="1 2">CBS 119005</strain>
    </source>
</reference>
<evidence type="ECO:0000313" key="1">
    <source>
        <dbReference type="EMBL" id="KAI4861905.1"/>
    </source>
</evidence>
<keyword evidence="2" id="KW-1185">Reference proteome</keyword>
<evidence type="ECO:0000313" key="2">
    <source>
        <dbReference type="Proteomes" id="UP001497700"/>
    </source>
</evidence>
<dbReference type="Proteomes" id="UP001497700">
    <property type="component" value="Unassembled WGS sequence"/>
</dbReference>
<name>A0ACB9YT61_9PEZI</name>
<gene>
    <name evidence="1" type="ORF">F4820DRAFT_432181</name>
</gene>
<proteinExistence type="predicted"/>
<accession>A0ACB9YT61</accession>
<sequence length="336" mass="36947">MDPRYDSQGYQDERQRGESAAYYNQQSSSQCPYPSGPDEQQGYSQPNHPQYGNSYRTPAGDRYNDDRNQHSPHQSEGPYTNTGAGEEGDRGIMGALAGGAAGAYGGHKMGHGVIGAIGGAFAGHKLEDFVHDRKEKKEEEERLEQQLHSTPPPPGYSPGPNHSPHHDGGHRDRSTGDYAGNFTSSSDEIHLEGDYDLRATCRRRDGESQASTLNLNGVLRNEDGRFRWASGGSGPSTVTVQQGDTLRDIARRFNCGFEEIARRNDIANPDIIYPGQTLQVPGQSAGNFSSSARDIRLVDGGRVLEAELRNVEGEWRQSRIELDERIGNEDGNLRFI</sequence>
<comment type="caution">
    <text evidence="1">The sequence shown here is derived from an EMBL/GenBank/DDBJ whole genome shotgun (WGS) entry which is preliminary data.</text>
</comment>
<dbReference type="EMBL" id="MU393539">
    <property type="protein sequence ID" value="KAI4861905.1"/>
    <property type="molecule type" value="Genomic_DNA"/>
</dbReference>
<protein>
    <submittedName>
        <fullName evidence="1">Carbohydrate-binding module family 50 protein</fullName>
    </submittedName>
</protein>
<organism evidence="1 2">
    <name type="scientific">Hypoxylon rubiginosum</name>
    <dbReference type="NCBI Taxonomy" id="110542"/>
    <lineage>
        <taxon>Eukaryota</taxon>
        <taxon>Fungi</taxon>
        <taxon>Dikarya</taxon>
        <taxon>Ascomycota</taxon>
        <taxon>Pezizomycotina</taxon>
        <taxon>Sordariomycetes</taxon>
        <taxon>Xylariomycetidae</taxon>
        <taxon>Xylariales</taxon>
        <taxon>Hypoxylaceae</taxon>
        <taxon>Hypoxylon</taxon>
    </lineage>
</organism>